<dbReference type="Proteomes" id="UP000799767">
    <property type="component" value="Unassembled WGS sequence"/>
</dbReference>
<evidence type="ECO:0000313" key="4">
    <source>
        <dbReference type="Proteomes" id="UP000799767"/>
    </source>
</evidence>
<accession>A0A6A6Q726</accession>
<keyword evidence="2" id="KW-0472">Membrane</keyword>
<dbReference type="OrthoDB" id="5421757at2759"/>
<dbReference type="GeneID" id="54477433"/>
<dbReference type="EMBL" id="MU001631">
    <property type="protein sequence ID" value="KAF2487829.1"/>
    <property type="molecule type" value="Genomic_DNA"/>
</dbReference>
<keyword evidence="2" id="KW-1133">Transmembrane helix</keyword>
<keyword evidence="4" id="KW-1185">Reference proteome</keyword>
<organism evidence="3 4">
    <name type="scientific">Neohortaea acidophila</name>
    <dbReference type="NCBI Taxonomy" id="245834"/>
    <lineage>
        <taxon>Eukaryota</taxon>
        <taxon>Fungi</taxon>
        <taxon>Dikarya</taxon>
        <taxon>Ascomycota</taxon>
        <taxon>Pezizomycotina</taxon>
        <taxon>Dothideomycetes</taxon>
        <taxon>Dothideomycetidae</taxon>
        <taxon>Mycosphaerellales</taxon>
        <taxon>Teratosphaeriaceae</taxon>
        <taxon>Neohortaea</taxon>
    </lineage>
</organism>
<evidence type="ECO:0000313" key="3">
    <source>
        <dbReference type="EMBL" id="KAF2487829.1"/>
    </source>
</evidence>
<reference evidence="3" key="1">
    <citation type="journal article" date="2020" name="Stud. Mycol.">
        <title>101 Dothideomycetes genomes: a test case for predicting lifestyles and emergence of pathogens.</title>
        <authorList>
            <person name="Haridas S."/>
            <person name="Albert R."/>
            <person name="Binder M."/>
            <person name="Bloem J."/>
            <person name="Labutti K."/>
            <person name="Salamov A."/>
            <person name="Andreopoulos B."/>
            <person name="Baker S."/>
            <person name="Barry K."/>
            <person name="Bills G."/>
            <person name="Bluhm B."/>
            <person name="Cannon C."/>
            <person name="Castanera R."/>
            <person name="Culley D."/>
            <person name="Daum C."/>
            <person name="Ezra D."/>
            <person name="Gonzalez J."/>
            <person name="Henrissat B."/>
            <person name="Kuo A."/>
            <person name="Liang C."/>
            <person name="Lipzen A."/>
            <person name="Lutzoni F."/>
            <person name="Magnuson J."/>
            <person name="Mondo S."/>
            <person name="Nolan M."/>
            <person name="Ohm R."/>
            <person name="Pangilinan J."/>
            <person name="Park H.-J."/>
            <person name="Ramirez L."/>
            <person name="Alfaro M."/>
            <person name="Sun H."/>
            <person name="Tritt A."/>
            <person name="Yoshinaga Y."/>
            <person name="Zwiers L.-H."/>
            <person name="Turgeon B."/>
            <person name="Goodwin S."/>
            <person name="Spatafora J."/>
            <person name="Crous P."/>
            <person name="Grigoriev I."/>
        </authorList>
    </citation>
    <scope>NUCLEOTIDE SEQUENCE</scope>
    <source>
        <strain evidence="3">CBS 113389</strain>
    </source>
</reference>
<feature type="transmembrane region" description="Helical" evidence="2">
    <location>
        <begin position="60"/>
        <end position="80"/>
    </location>
</feature>
<evidence type="ECO:0000256" key="2">
    <source>
        <dbReference type="SAM" id="Phobius"/>
    </source>
</evidence>
<dbReference type="AlphaFoldDB" id="A0A6A6Q726"/>
<feature type="region of interest" description="Disordered" evidence="1">
    <location>
        <begin position="1"/>
        <end position="35"/>
    </location>
</feature>
<name>A0A6A6Q726_9PEZI</name>
<proteinExistence type="predicted"/>
<keyword evidence="2" id="KW-0812">Transmembrane</keyword>
<dbReference type="RefSeq" id="XP_033594398.1">
    <property type="nucleotide sequence ID" value="XM_033736431.1"/>
</dbReference>
<sequence length="286" mass="32933">MSKTSAGKSKKLSSQSRTSEYPSPFEKAPSTIEPFLPQLDPSQIYITHIDRHPRDYKKQIFSFAVFVNATIAALLLWRIYAITPKYFALLQTIFGYANSESVDTIRTTRSEQVWIVLRRTGMMAFDFFVFRLIGPWPLTFFLERPANPVTWRWNIGFKAEEVVVRVSRNWTGEDLMKGTKRGEDSPFFKTRIEPAIETQFMEKTGYLMMGGNWDLDFGLMQDAHVLLKQDKMKVEAFDRYVLAHHEKAGWLAWKFATVDVSGGDVGLELRKAMEGLEDEETTDKTA</sequence>
<protein>
    <submittedName>
        <fullName evidence="3">Uncharacterized protein</fullName>
    </submittedName>
</protein>
<evidence type="ECO:0000256" key="1">
    <source>
        <dbReference type="SAM" id="MobiDB-lite"/>
    </source>
</evidence>
<feature type="compositionally biased region" description="Polar residues" evidence="1">
    <location>
        <begin position="1"/>
        <end position="21"/>
    </location>
</feature>
<gene>
    <name evidence="3" type="ORF">BDY17DRAFT_320343</name>
</gene>